<sequence length="510" mass="52909">MAHLRSRRRLALAVPVVLSLTASLGFLPTAASAASPRAETATRATDAPSLAYVVNTRTDRRTIASVEKAIAKADGTVVITYDRIGVIVVHSANPGFGAQIRKVRGVQSAGATRTTPLVAAGTTDDGAADYLTAAQAAKVEAASAASPASEPLEADQWDLRAIGADKAARINPGSKKVTVAVIDTGVDDTHPDLAPNFSAGQSANCVGGVADTSAGAWRPYTADDYHGTHVAGEIAAARNGIGVAGVAPGVKVSSIKVSDPHNGLFYPESVVCAFVFAADRGVEITNNSYYVDPWLYNCMDDPDQKAIVDAVNRAQLYAQKKGTLHLASAGNSNHDLDSDAIVDDTSPDDSTPVERTIDPHECFDVPTQLPGIVTVSATGVQNLKSYYSSYGKGVVDVAAPGGDRLYQIPDTPSKNGRILSTMPNNQYAFLQGTSMASPHAAGVAALLKSEHPFAGPAQLQALLKAQADNPGCPESYDQDGDGVQDATCAGPKRVNGFYGSGIVNALRAVK</sequence>
<evidence type="ECO:0000256" key="8">
    <source>
        <dbReference type="SAM" id="SignalP"/>
    </source>
</evidence>
<evidence type="ECO:0000256" key="7">
    <source>
        <dbReference type="RuleBase" id="RU003355"/>
    </source>
</evidence>
<keyword evidence="3 6" id="KW-0378">Hydrolase</keyword>
<gene>
    <name evidence="10" type="ORF">DN051_29440</name>
</gene>
<dbReference type="AlphaFoldDB" id="A0A2Z4J506"/>
<feature type="active site" description="Charge relay system" evidence="5 6">
    <location>
        <position position="226"/>
    </location>
</feature>
<dbReference type="EMBL" id="CP030073">
    <property type="protein sequence ID" value="AWW40285.1"/>
    <property type="molecule type" value="Genomic_DNA"/>
</dbReference>
<evidence type="ECO:0000313" key="11">
    <source>
        <dbReference type="Proteomes" id="UP000249616"/>
    </source>
</evidence>
<accession>A0A2Z4J506</accession>
<dbReference type="PRINTS" id="PR00723">
    <property type="entry name" value="SUBTILISIN"/>
</dbReference>
<dbReference type="InterPro" id="IPR000209">
    <property type="entry name" value="Peptidase_S8/S53_dom"/>
</dbReference>
<evidence type="ECO:0000256" key="6">
    <source>
        <dbReference type="PROSITE-ProRule" id="PRU01240"/>
    </source>
</evidence>
<dbReference type="InterPro" id="IPR023828">
    <property type="entry name" value="Peptidase_S8_Ser-AS"/>
</dbReference>
<keyword evidence="11" id="KW-1185">Reference proteome</keyword>
<reference evidence="10 11" key="1">
    <citation type="journal article" date="2019" name="Int. J. Syst. Evol. Microbiol.">
        <title>Streptomyces cadmiisoli sp. nov., a novel actinomycete isolated from cadmium-contaminated soil.</title>
        <authorList>
            <person name="Li K."/>
            <person name="Tang X."/>
            <person name="Zhao J."/>
            <person name="Guo Y."/>
            <person name="Tang Y."/>
            <person name="Gao J."/>
        </authorList>
    </citation>
    <scope>NUCLEOTIDE SEQUENCE [LARGE SCALE GENOMIC DNA]</scope>
    <source>
        <strain evidence="10 11">ZFG47</strain>
    </source>
</reference>
<dbReference type="InterPro" id="IPR023827">
    <property type="entry name" value="Peptidase_S8_Asp-AS"/>
</dbReference>
<keyword evidence="8" id="KW-0732">Signal</keyword>
<keyword evidence="4 6" id="KW-0720">Serine protease</keyword>
<dbReference type="Gene3D" id="3.40.50.200">
    <property type="entry name" value="Peptidase S8/S53 domain"/>
    <property type="match status" value="1"/>
</dbReference>
<dbReference type="SUPFAM" id="SSF52743">
    <property type="entry name" value="Subtilisin-like"/>
    <property type="match status" value="1"/>
</dbReference>
<feature type="domain" description="Peptidase S8/S53" evidence="9">
    <location>
        <begin position="175"/>
        <end position="501"/>
    </location>
</feature>
<feature type="chain" id="PRO_5016324925" evidence="8">
    <location>
        <begin position="34"/>
        <end position="510"/>
    </location>
</feature>
<proteinExistence type="inferred from homology"/>
<feature type="active site" description="Charge relay system" evidence="5 6">
    <location>
        <position position="183"/>
    </location>
</feature>
<evidence type="ECO:0000256" key="1">
    <source>
        <dbReference type="ARBA" id="ARBA00011073"/>
    </source>
</evidence>
<dbReference type="PROSITE" id="PS51892">
    <property type="entry name" value="SUBTILASE"/>
    <property type="match status" value="1"/>
</dbReference>
<name>A0A2Z4J506_9ACTN</name>
<dbReference type="PROSITE" id="PS00136">
    <property type="entry name" value="SUBTILASE_ASP"/>
    <property type="match status" value="1"/>
</dbReference>
<dbReference type="PROSITE" id="PS00137">
    <property type="entry name" value="SUBTILASE_HIS"/>
    <property type="match status" value="1"/>
</dbReference>
<dbReference type="Proteomes" id="UP000249616">
    <property type="component" value="Chromosome"/>
</dbReference>
<dbReference type="GO" id="GO:0006508">
    <property type="term" value="P:proteolysis"/>
    <property type="evidence" value="ECO:0007669"/>
    <property type="project" value="UniProtKB-KW"/>
</dbReference>
<keyword evidence="2 6" id="KW-0645">Protease</keyword>
<dbReference type="InterPro" id="IPR015500">
    <property type="entry name" value="Peptidase_S8_subtilisin-rel"/>
</dbReference>
<protein>
    <submittedName>
        <fullName evidence="10">Peptidase S8</fullName>
    </submittedName>
</protein>
<dbReference type="KEGG" id="scad:DN051_29440"/>
<evidence type="ECO:0000313" key="10">
    <source>
        <dbReference type="EMBL" id="AWW40285.1"/>
    </source>
</evidence>
<evidence type="ECO:0000259" key="9">
    <source>
        <dbReference type="Pfam" id="PF00082"/>
    </source>
</evidence>
<feature type="active site" description="Charge relay system" evidence="5 6">
    <location>
        <position position="434"/>
    </location>
</feature>
<evidence type="ECO:0000256" key="2">
    <source>
        <dbReference type="ARBA" id="ARBA00022670"/>
    </source>
</evidence>
<dbReference type="RefSeq" id="WP_053759606.1">
    <property type="nucleotide sequence ID" value="NZ_CBDRHE010000002.1"/>
</dbReference>
<dbReference type="Pfam" id="PF00082">
    <property type="entry name" value="Peptidase_S8"/>
    <property type="match status" value="1"/>
</dbReference>
<feature type="signal peptide" evidence="8">
    <location>
        <begin position="1"/>
        <end position="33"/>
    </location>
</feature>
<dbReference type="InterPro" id="IPR022398">
    <property type="entry name" value="Peptidase_S8_His-AS"/>
</dbReference>
<evidence type="ECO:0000256" key="5">
    <source>
        <dbReference type="PIRSR" id="PIRSR615500-1"/>
    </source>
</evidence>
<dbReference type="GO" id="GO:0004252">
    <property type="term" value="F:serine-type endopeptidase activity"/>
    <property type="evidence" value="ECO:0007669"/>
    <property type="project" value="UniProtKB-UniRule"/>
</dbReference>
<dbReference type="PANTHER" id="PTHR43806:SF11">
    <property type="entry name" value="CEREVISIN-RELATED"/>
    <property type="match status" value="1"/>
</dbReference>
<dbReference type="InterPro" id="IPR036852">
    <property type="entry name" value="Peptidase_S8/S53_dom_sf"/>
</dbReference>
<dbReference type="PROSITE" id="PS00138">
    <property type="entry name" value="SUBTILASE_SER"/>
    <property type="match status" value="1"/>
</dbReference>
<evidence type="ECO:0000256" key="3">
    <source>
        <dbReference type="ARBA" id="ARBA00022801"/>
    </source>
</evidence>
<dbReference type="PANTHER" id="PTHR43806">
    <property type="entry name" value="PEPTIDASE S8"/>
    <property type="match status" value="1"/>
</dbReference>
<organism evidence="10 11">
    <name type="scientific">Streptomyces cadmiisoli</name>
    <dbReference type="NCBI Taxonomy" id="2184053"/>
    <lineage>
        <taxon>Bacteria</taxon>
        <taxon>Bacillati</taxon>
        <taxon>Actinomycetota</taxon>
        <taxon>Actinomycetes</taxon>
        <taxon>Kitasatosporales</taxon>
        <taxon>Streptomycetaceae</taxon>
        <taxon>Streptomyces</taxon>
        <taxon>Streptomyces aurantiacus group</taxon>
    </lineage>
</organism>
<comment type="similarity">
    <text evidence="1 6 7">Belongs to the peptidase S8 family.</text>
</comment>
<evidence type="ECO:0000256" key="4">
    <source>
        <dbReference type="ARBA" id="ARBA00022825"/>
    </source>
</evidence>
<dbReference type="InterPro" id="IPR050131">
    <property type="entry name" value="Peptidase_S8_subtilisin-like"/>
</dbReference>